<sequence length="133" mass="14927">MKGFEMFGVVKEIGVDDEGLTEFYKNSFPFPLYKDDGLVFYNEFYGMRKLKLTTWNPLRLYRGFKEMNARLKEKNLEGNLTGEGLVQGGIIIFGKDGKAKYAYEEETGKEVPMDDIVAALKAVSGKGSTSGEL</sequence>
<gene>
    <name evidence="1" type="ORF">CTEN210_14445</name>
</gene>
<accession>A0AAD3D567</accession>
<dbReference type="Proteomes" id="UP001054902">
    <property type="component" value="Unassembled WGS sequence"/>
</dbReference>
<organism evidence="1 2">
    <name type="scientific">Chaetoceros tenuissimus</name>
    <dbReference type="NCBI Taxonomy" id="426638"/>
    <lineage>
        <taxon>Eukaryota</taxon>
        <taxon>Sar</taxon>
        <taxon>Stramenopiles</taxon>
        <taxon>Ochrophyta</taxon>
        <taxon>Bacillariophyta</taxon>
        <taxon>Coscinodiscophyceae</taxon>
        <taxon>Chaetocerotophycidae</taxon>
        <taxon>Chaetocerotales</taxon>
        <taxon>Chaetocerotaceae</taxon>
        <taxon>Chaetoceros</taxon>
    </lineage>
</organism>
<name>A0AAD3D567_9STRA</name>
<dbReference type="EMBL" id="BLLK01000060">
    <property type="protein sequence ID" value="GFH57969.1"/>
    <property type="molecule type" value="Genomic_DNA"/>
</dbReference>
<comment type="caution">
    <text evidence="1">The sequence shown here is derived from an EMBL/GenBank/DDBJ whole genome shotgun (WGS) entry which is preliminary data.</text>
</comment>
<dbReference type="Pfam" id="PF13911">
    <property type="entry name" value="AhpC-TSA_2"/>
    <property type="match status" value="1"/>
</dbReference>
<protein>
    <recommendedName>
        <fullName evidence="3">Redox-regulatory protein FAM213A</fullName>
    </recommendedName>
</protein>
<proteinExistence type="predicted"/>
<dbReference type="AlphaFoldDB" id="A0AAD3D567"/>
<evidence type="ECO:0000313" key="1">
    <source>
        <dbReference type="EMBL" id="GFH57969.1"/>
    </source>
</evidence>
<evidence type="ECO:0000313" key="2">
    <source>
        <dbReference type="Proteomes" id="UP001054902"/>
    </source>
</evidence>
<dbReference type="InterPro" id="IPR032801">
    <property type="entry name" value="PXL2A/B/C"/>
</dbReference>
<evidence type="ECO:0008006" key="3">
    <source>
        <dbReference type="Google" id="ProtNLM"/>
    </source>
</evidence>
<keyword evidence="2" id="KW-1185">Reference proteome</keyword>
<reference evidence="1 2" key="1">
    <citation type="journal article" date="2021" name="Sci. Rep.">
        <title>The genome of the diatom Chaetoceros tenuissimus carries an ancient integrated fragment of an extant virus.</title>
        <authorList>
            <person name="Hongo Y."/>
            <person name="Kimura K."/>
            <person name="Takaki Y."/>
            <person name="Yoshida Y."/>
            <person name="Baba S."/>
            <person name="Kobayashi G."/>
            <person name="Nagasaki K."/>
            <person name="Hano T."/>
            <person name="Tomaru Y."/>
        </authorList>
    </citation>
    <scope>NUCLEOTIDE SEQUENCE [LARGE SCALE GENOMIC DNA]</scope>
    <source>
        <strain evidence="1 2">NIES-3715</strain>
    </source>
</reference>